<gene>
    <name evidence="3" type="ORF">QGN29_09685</name>
</gene>
<evidence type="ECO:0000313" key="3">
    <source>
        <dbReference type="EMBL" id="WND01822.1"/>
    </source>
</evidence>
<dbReference type="RefSeq" id="WP_310797652.1">
    <property type="nucleotide sequence ID" value="NZ_CP123872.1"/>
</dbReference>
<comment type="similarity">
    <text evidence="1">Belongs to the short-chain dehydrogenases/reductases (SDR) family.</text>
</comment>
<dbReference type="Gene3D" id="3.40.50.720">
    <property type="entry name" value="NAD(P)-binding Rossmann-like Domain"/>
    <property type="match status" value="1"/>
</dbReference>
<dbReference type="AlphaFoldDB" id="A0AA52H8U3"/>
<dbReference type="PRINTS" id="PR00081">
    <property type="entry name" value="GDHRDH"/>
</dbReference>
<dbReference type="InterPro" id="IPR036291">
    <property type="entry name" value="NAD(P)-bd_dom_sf"/>
</dbReference>
<evidence type="ECO:0000313" key="4">
    <source>
        <dbReference type="Proteomes" id="UP001268683"/>
    </source>
</evidence>
<accession>A0AA52H8U3</accession>
<dbReference type="PANTHER" id="PTHR43669">
    <property type="entry name" value="5-KETO-D-GLUCONATE 5-REDUCTASE"/>
    <property type="match status" value="1"/>
</dbReference>
<dbReference type="GO" id="GO:0016491">
    <property type="term" value="F:oxidoreductase activity"/>
    <property type="evidence" value="ECO:0007669"/>
    <property type="project" value="UniProtKB-KW"/>
</dbReference>
<dbReference type="KEGG" id="tmk:QGN29_09685"/>
<name>A0AA52H8U3_9PROT</name>
<evidence type="ECO:0000256" key="1">
    <source>
        <dbReference type="ARBA" id="ARBA00006484"/>
    </source>
</evidence>
<dbReference type="InterPro" id="IPR020904">
    <property type="entry name" value="Sc_DH/Rdtase_CS"/>
</dbReference>
<dbReference type="InterPro" id="IPR002347">
    <property type="entry name" value="SDR_fam"/>
</dbReference>
<keyword evidence="2" id="KW-0560">Oxidoreductase</keyword>
<protein>
    <submittedName>
        <fullName evidence="3">SDR family NAD(P)-dependent oxidoreductase</fullName>
    </submittedName>
</protein>
<dbReference type="EMBL" id="CP123872">
    <property type="protein sequence ID" value="WND01822.1"/>
    <property type="molecule type" value="Genomic_DNA"/>
</dbReference>
<proteinExistence type="inferred from homology"/>
<keyword evidence="4" id="KW-1185">Reference proteome</keyword>
<dbReference type="Proteomes" id="UP001268683">
    <property type="component" value="Chromosome"/>
</dbReference>
<dbReference type="PROSITE" id="PS00061">
    <property type="entry name" value="ADH_SHORT"/>
    <property type="match status" value="1"/>
</dbReference>
<dbReference type="Pfam" id="PF00106">
    <property type="entry name" value="adh_short"/>
    <property type="match status" value="1"/>
</dbReference>
<dbReference type="SUPFAM" id="SSF51735">
    <property type="entry name" value="NAD(P)-binding Rossmann-fold domains"/>
    <property type="match status" value="1"/>
</dbReference>
<dbReference type="CDD" id="cd05233">
    <property type="entry name" value="SDR_c"/>
    <property type="match status" value="1"/>
</dbReference>
<organism evidence="3 4">
    <name type="scientific">Temperatibacter marinus</name>
    <dbReference type="NCBI Taxonomy" id="1456591"/>
    <lineage>
        <taxon>Bacteria</taxon>
        <taxon>Pseudomonadati</taxon>
        <taxon>Pseudomonadota</taxon>
        <taxon>Alphaproteobacteria</taxon>
        <taxon>Kordiimonadales</taxon>
        <taxon>Temperatibacteraceae</taxon>
        <taxon>Temperatibacter</taxon>
    </lineage>
</organism>
<evidence type="ECO:0000256" key="2">
    <source>
        <dbReference type="ARBA" id="ARBA00023002"/>
    </source>
</evidence>
<dbReference type="PANTHER" id="PTHR43669:SF3">
    <property type="entry name" value="ALCOHOL DEHYDROGENASE, PUTATIVE (AFU_ORTHOLOGUE AFUA_3G03445)-RELATED"/>
    <property type="match status" value="1"/>
</dbReference>
<sequence>MDILNKCIVITGGASGIGIGLAKQAMEEGASKVVLLDIDEAQASKVAQEIGAVAYALDVTDEDAIKEVIEDIEKSHGPIDLFFSNAGVMFPDYPDFNAYDLSNEKWELSWQVNVMAHVYISRILFPLYKKRGAGGFVITASAAGLLNQIGTASYGVTKHAAVGMAENMAFTHNDEGIYVGCICPQAVESNMLGDHTESVAAMDGILSAEEMAKRAFKGIKEDHFMIRPHGVVVQYFQQKAANYDRWVGGMRKLRRMQIAKTGTPV</sequence>
<reference evidence="3" key="1">
    <citation type="submission" date="2023-04" db="EMBL/GenBank/DDBJ databases">
        <title>Complete genome sequence of Temperatibacter marinus.</title>
        <authorList>
            <person name="Rong J.-C."/>
            <person name="Yi M.-L."/>
            <person name="Zhao Q."/>
        </authorList>
    </citation>
    <scope>NUCLEOTIDE SEQUENCE</scope>
    <source>
        <strain evidence="3">NBRC 110045</strain>
    </source>
</reference>